<evidence type="ECO:0000256" key="7">
    <source>
        <dbReference type="ARBA" id="ARBA00049244"/>
    </source>
</evidence>
<evidence type="ECO:0000256" key="6">
    <source>
        <dbReference type="ARBA" id="ARBA00034754"/>
    </source>
</evidence>
<dbReference type="PANTHER" id="PTHR34388">
    <property type="entry name" value="DNA POLYMERASE III SUBUNIT DELTA"/>
    <property type="match status" value="1"/>
</dbReference>
<dbReference type="InterPro" id="IPR027417">
    <property type="entry name" value="P-loop_NTPase"/>
</dbReference>
<proteinExistence type="inferred from homology"/>
<organism evidence="8 9">
    <name type="scientific">Nakamurella antarctica</name>
    <dbReference type="NCBI Taxonomy" id="1902245"/>
    <lineage>
        <taxon>Bacteria</taxon>
        <taxon>Bacillati</taxon>
        <taxon>Actinomycetota</taxon>
        <taxon>Actinomycetes</taxon>
        <taxon>Nakamurellales</taxon>
        <taxon>Nakamurellaceae</taxon>
        <taxon>Nakamurella</taxon>
    </lineage>
</organism>
<evidence type="ECO:0000313" key="8">
    <source>
        <dbReference type="EMBL" id="AZI58425.1"/>
    </source>
</evidence>
<dbReference type="OrthoDB" id="8478864at2"/>
<evidence type="ECO:0000256" key="2">
    <source>
        <dbReference type="ARBA" id="ARBA00022679"/>
    </source>
</evidence>
<evidence type="ECO:0000256" key="5">
    <source>
        <dbReference type="ARBA" id="ARBA00022932"/>
    </source>
</evidence>
<reference evidence="8 9" key="2">
    <citation type="submission" date="2018-12" db="EMBL/GenBank/DDBJ databases">
        <title>Nakamurella antarcticus sp. nov., isolated from Antarctica South Shetland Islands soil.</title>
        <authorList>
            <person name="Peng F."/>
        </authorList>
    </citation>
    <scope>NUCLEOTIDE SEQUENCE [LARGE SCALE GENOMIC DNA]</scope>
    <source>
        <strain evidence="8 9">S14-144</strain>
    </source>
</reference>
<dbReference type="EC" id="2.7.7.7" evidence="1"/>
<sequence>MSTATPVLITGDEQLLIDRAVHTALVRARKVDPEVERREASAVGLSLADFAELVAPSLFAEPRVVVIRGAHEAAKELATEIISYIADPVDGVTLVIQHGGGARNKALVDACLKVGSQPIQCSKISRPDERATFVRAEIKAAGGTTTSDAALALVEAIGSDLRELASAASQLVADTGGLVDDAAVRRYYKGRADVTGFAVSDKVIVGDIPGGLEALRWALSVGLAHVLIADALADAVRSIAKVAGAGRGNTYQLASQLGMPSWKVERAQGQSRGWTPAGLANAVAVTARLNGEVKGGAADPDYALEKAIMDIGRARRMK</sequence>
<dbReference type="InterPro" id="IPR008921">
    <property type="entry name" value="DNA_pol3_clamp-load_cplx_C"/>
</dbReference>
<gene>
    <name evidence="8" type="ORF">EH165_10030</name>
</gene>
<accession>A0A3G8ZNR0</accession>
<evidence type="ECO:0000256" key="4">
    <source>
        <dbReference type="ARBA" id="ARBA00022705"/>
    </source>
</evidence>
<name>A0A3G8ZNR0_9ACTN</name>
<keyword evidence="2" id="KW-0808">Transferase</keyword>
<dbReference type="Gene3D" id="3.40.50.300">
    <property type="entry name" value="P-loop containing nucleotide triphosphate hydrolases"/>
    <property type="match status" value="1"/>
</dbReference>
<dbReference type="GO" id="GO:0006261">
    <property type="term" value="P:DNA-templated DNA replication"/>
    <property type="evidence" value="ECO:0007669"/>
    <property type="project" value="TreeGrafter"/>
</dbReference>
<keyword evidence="5" id="KW-0239">DNA-directed DNA polymerase</keyword>
<dbReference type="InterPro" id="IPR005790">
    <property type="entry name" value="DNA_polIII_delta"/>
</dbReference>
<dbReference type="KEGG" id="nak:EH165_10030"/>
<dbReference type="NCBIfam" id="TIGR01128">
    <property type="entry name" value="holA"/>
    <property type="match status" value="1"/>
</dbReference>
<dbReference type="RefSeq" id="WP_124799334.1">
    <property type="nucleotide sequence ID" value="NZ_CP034170.1"/>
</dbReference>
<keyword evidence="9" id="KW-1185">Reference proteome</keyword>
<protein>
    <recommendedName>
        <fullName evidence="1">DNA-directed DNA polymerase</fullName>
        <ecNumber evidence="1">2.7.7.7</ecNumber>
    </recommendedName>
</protein>
<keyword evidence="4" id="KW-0235">DNA replication</keyword>
<evidence type="ECO:0000256" key="3">
    <source>
        <dbReference type="ARBA" id="ARBA00022695"/>
    </source>
</evidence>
<keyword evidence="3" id="KW-0548">Nucleotidyltransferase</keyword>
<dbReference type="AlphaFoldDB" id="A0A3G8ZNR0"/>
<dbReference type="PANTHER" id="PTHR34388:SF1">
    <property type="entry name" value="DNA POLYMERASE III SUBUNIT DELTA"/>
    <property type="match status" value="1"/>
</dbReference>
<dbReference type="GO" id="GO:0003677">
    <property type="term" value="F:DNA binding"/>
    <property type="evidence" value="ECO:0007669"/>
    <property type="project" value="InterPro"/>
</dbReference>
<dbReference type="GO" id="GO:0003887">
    <property type="term" value="F:DNA-directed DNA polymerase activity"/>
    <property type="evidence" value="ECO:0007669"/>
    <property type="project" value="UniProtKB-KW"/>
</dbReference>
<dbReference type="Proteomes" id="UP000268084">
    <property type="component" value="Chromosome"/>
</dbReference>
<dbReference type="EMBL" id="CP034170">
    <property type="protein sequence ID" value="AZI58425.1"/>
    <property type="molecule type" value="Genomic_DNA"/>
</dbReference>
<evidence type="ECO:0000256" key="1">
    <source>
        <dbReference type="ARBA" id="ARBA00012417"/>
    </source>
</evidence>
<dbReference type="SUPFAM" id="SSF48019">
    <property type="entry name" value="post-AAA+ oligomerization domain-like"/>
    <property type="match status" value="1"/>
</dbReference>
<reference evidence="8 9" key="1">
    <citation type="submission" date="2018-11" db="EMBL/GenBank/DDBJ databases">
        <authorList>
            <person name="Da X."/>
        </authorList>
    </citation>
    <scope>NUCLEOTIDE SEQUENCE [LARGE SCALE GENOMIC DNA]</scope>
    <source>
        <strain evidence="8 9">S14-144</strain>
    </source>
</reference>
<evidence type="ECO:0000313" key="9">
    <source>
        <dbReference type="Proteomes" id="UP000268084"/>
    </source>
</evidence>
<dbReference type="Gene3D" id="1.20.272.10">
    <property type="match status" value="1"/>
</dbReference>
<dbReference type="GO" id="GO:0009360">
    <property type="term" value="C:DNA polymerase III complex"/>
    <property type="evidence" value="ECO:0007669"/>
    <property type="project" value="TreeGrafter"/>
</dbReference>
<comment type="similarity">
    <text evidence="6">Belongs to the DNA polymerase HolA subunit family.</text>
</comment>
<comment type="catalytic activity">
    <reaction evidence="7">
        <text>DNA(n) + a 2'-deoxyribonucleoside 5'-triphosphate = DNA(n+1) + diphosphate</text>
        <dbReference type="Rhea" id="RHEA:22508"/>
        <dbReference type="Rhea" id="RHEA-COMP:17339"/>
        <dbReference type="Rhea" id="RHEA-COMP:17340"/>
        <dbReference type="ChEBI" id="CHEBI:33019"/>
        <dbReference type="ChEBI" id="CHEBI:61560"/>
        <dbReference type="ChEBI" id="CHEBI:173112"/>
        <dbReference type="EC" id="2.7.7.7"/>
    </reaction>
</comment>